<reference evidence="1 2" key="1">
    <citation type="submission" date="2013-12" db="EMBL/GenBank/DDBJ databases">
        <title>Draft genome of the parsitic nematode Ancylostoma duodenale.</title>
        <authorList>
            <person name="Mitreva M."/>
        </authorList>
    </citation>
    <scope>NUCLEOTIDE SEQUENCE [LARGE SCALE GENOMIC DNA]</scope>
    <source>
        <strain evidence="1 2">Zhejiang</strain>
    </source>
</reference>
<keyword evidence="2" id="KW-1185">Reference proteome</keyword>
<evidence type="ECO:0000313" key="2">
    <source>
        <dbReference type="Proteomes" id="UP000054047"/>
    </source>
</evidence>
<dbReference type="AlphaFoldDB" id="A0A0C2GQU8"/>
<name>A0A0C2GQU8_9BILA</name>
<gene>
    <name evidence="1" type="ORF">ANCDUO_08260</name>
</gene>
<dbReference type="Proteomes" id="UP000054047">
    <property type="component" value="Unassembled WGS sequence"/>
</dbReference>
<organism evidence="1 2">
    <name type="scientific">Ancylostoma duodenale</name>
    <dbReference type="NCBI Taxonomy" id="51022"/>
    <lineage>
        <taxon>Eukaryota</taxon>
        <taxon>Metazoa</taxon>
        <taxon>Ecdysozoa</taxon>
        <taxon>Nematoda</taxon>
        <taxon>Chromadorea</taxon>
        <taxon>Rhabditida</taxon>
        <taxon>Rhabditina</taxon>
        <taxon>Rhabditomorpha</taxon>
        <taxon>Strongyloidea</taxon>
        <taxon>Ancylostomatidae</taxon>
        <taxon>Ancylostomatinae</taxon>
        <taxon>Ancylostoma</taxon>
    </lineage>
</organism>
<proteinExistence type="predicted"/>
<sequence length="68" mass="7756">MMRLNSDMLYEEYVNHRLNHGECSRIGVIGGNPLHDEDVIQKRNESRVFFLGAERLDVVTHAPAMVSS</sequence>
<accession>A0A0C2GQU8</accession>
<dbReference type="EMBL" id="KN730099">
    <property type="protein sequence ID" value="KIH61469.1"/>
    <property type="molecule type" value="Genomic_DNA"/>
</dbReference>
<evidence type="ECO:0000313" key="1">
    <source>
        <dbReference type="EMBL" id="KIH61469.1"/>
    </source>
</evidence>
<protein>
    <submittedName>
        <fullName evidence="1">Uncharacterized protein</fullName>
    </submittedName>
</protein>